<evidence type="ECO:0000313" key="1">
    <source>
        <dbReference type="EMBL" id="RNA42076.1"/>
    </source>
</evidence>
<evidence type="ECO:0000313" key="2">
    <source>
        <dbReference type="Proteomes" id="UP000276133"/>
    </source>
</evidence>
<reference evidence="1 2" key="1">
    <citation type="journal article" date="2018" name="Sci. Rep.">
        <title>Genomic signatures of local adaptation to the degree of environmental predictability in rotifers.</title>
        <authorList>
            <person name="Franch-Gras L."/>
            <person name="Hahn C."/>
            <person name="Garcia-Roger E.M."/>
            <person name="Carmona M.J."/>
            <person name="Serra M."/>
            <person name="Gomez A."/>
        </authorList>
    </citation>
    <scope>NUCLEOTIDE SEQUENCE [LARGE SCALE GENOMIC DNA]</scope>
    <source>
        <strain evidence="1">HYR1</strain>
    </source>
</reference>
<accession>A0A3M7T243</accession>
<dbReference type="Proteomes" id="UP000276133">
    <property type="component" value="Unassembled WGS sequence"/>
</dbReference>
<organism evidence="1 2">
    <name type="scientific">Brachionus plicatilis</name>
    <name type="common">Marine rotifer</name>
    <name type="synonym">Brachionus muelleri</name>
    <dbReference type="NCBI Taxonomy" id="10195"/>
    <lineage>
        <taxon>Eukaryota</taxon>
        <taxon>Metazoa</taxon>
        <taxon>Spiralia</taxon>
        <taxon>Gnathifera</taxon>
        <taxon>Rotifera</taxon>
        <taxon>Eurotatoria</taxon>
        <taxon>Monogononta</taxon>
        <taxon>Pseudotrocha</taxon>
        <taxon>Ploima</taxon>
        <taxon>Brachionidae</taxon>
        <taxon>Brachionus</taxon>
    </lineage>
</organism>
<keyword evidence="2" id="KW-1185">Reference proteome</keyword>
<dbReference type="AlphaFoldDB" id="A0A3M7T243"/>
<name>A0A3M7T243_BRAPC</name>
<dbReference type="EMBL" id="REGN01000418">
    <property type="protein sequence ID" value="RNA42076.1"/>
    <property type="molecule type" value="Genomic_DNA"/>
</dbReference>
<gene>
    <name evidence="1" type="ORF">BpHYR1_016421</name>
</gene>
<proteinExistence type="predicted"/>
<comment type="caution">
    <text evidence="1">The sequence shown here is derived from an EMBL/GenBank/DDBJ whole genome shotgun (WGS) entry which is preliminary data.</text>
</comment>
<protein>
    <submittedName>
        <fullName evidence="1">Uncharacterized protein</fullName>
    </submittedName>
</protein>
<sequence>MHAILCKTYYCGIEKDIKNFDLIRDKLVAYGFCPGIVDWVSDFFLRRQQRVVMGHIPHQ</sequence>